<sequence>MNRSTANMIAHAQRVGSQVTVPDRILRLAEVQEHDVLGSPVLVIRPRPDVLAASDADARCPVHLIYLHGGGFVLPIAPPHWAILESLLLTTGATITVPLYPRAPEHTYVSTYEFLDEIYSLVTADLEPGGIIVLAGDSAGGGLAIGLAIRLKEAHQPPPAAIIAFSPWVDLSLTNAEIAGLERRDPVLVVSALIGAGELWAGETDVTHPLLSPVHADLSGMPPLYIYQGGRDIMLPDVMTLTRNMATAGGDVEVRIFPAGSHLFISAIRTPESKKAVRHAAATIKRLARKNRSRIAQTL</sequence>
<dbReference type="GO" id="GO:0016787">
    <property type="term" value="F:hydrolase activity"/>
    <property type="evidence" value="ECO:0007669"/>
    <property type="project" value="UniProtKB-KW"/>
</dbReference>
<feature type="active site" evidence="3">
    <location>
        <position position="138"/>
    </location>
</feature>
<dbReference type="PROSITE" id="PS01174">
    <property type="entry name" value="LIPASE_GDXG_SER"/>
    <property type="match status" value="1"/>
</dbReference>
<evidence type="ECO:0000313" key="6">
    <source>
        <dbReference type="Proteomes" id="UP000541033"/>
    </source>
</evidence>
<keyword evidence="2" id="KW-0378">Hydrolase</keyword>
<dbReference type="PANTHER" id="PTHR48081:SF8">
    <property type="entry name" value="ALPHA_BETA HYDROLASE FOLD-3 DOMAIN-CONTAINING PROTEIN-RELATED"/>
    <property type="match status" value="1"/>
</dbReference>
<organism evidence="5 6">
    <name type="scientific">Lysinibacter cavernae</name>
    <dbReference type="NCBI Taxonomy" id="1640652"/>
    <lineage>
        <taxon>Bacteria</taxon>
        <taxon>Bacillati</taxon>
        <taxon>Actinomycetota</taxon>
        <taxon>Actinomycetes</taxon>
        <taxon>Micrococcales</taxon>
        <taxon>Microbacteriaceae</taxon>
        <taxon>Lysinibacter</taxon>
    </lineage>
</organism>
<feature type="domain" description="Alpha/beta hydrolase fold-3" evidence="4">
    <location>
        <begin position="64"/>
        <end position="265"/>
    </location>
</feature>
<keyword evidence="6" id="KW-1185">Reference proteome</keyword>
<dbReference type="InterPro" id="IPR013094">
    <property type="entry name" value="AB_hydrolase_3"/>
</dbReference>
<evidence type="ECO:0000256" key="2">
    <source>
        <dbReference type="ARBA" id="ARBA00022801"/>
    </source>
</evidence>
<dbReference type="SUPFAM" id="SSF53474">
    <property type="entry name" value="alpha/beta-Hydrolases"/>
    <property type="match status" value="1"/>
</dbReference>
<dbReference type="InterPro" id="IPR033140">
    <property type="entry name" value="Lipase_GDXG_put_SER_AS"/>
</dbReference>
<evidence type="ECO:0000313" key="5">
    <source>
        <dbReference type="EMBL" id="NIH55054.1"/>
    </source>
</evidence>
<dbReference type="Pfam" id="PF07859">
    <property type="entry name" value="Abhydrolase_3"/>
    <property type="match status" value="1"/>
</dbReference>
<evidence type="ECO:0000259" key="4">
    <source>
        <dbReference type="Pfam" id="PF07859"/>
    </source>
</evidence>
<dbReference type="PANTHER" id="PTHR48081">
    <property type="entry name" value="AB HYDROLASE SUPERFAMILY PROTEIN C4A8.06C"/>
    <property type="match status" value="1"/>
</dbReference>
<reference evidence="5 6" key="1">
    <citation type="submission" date="2020-02" db="EMBL/GenBank/DDBJ databases">
        <title>Sequencing the genomes of 1000 actinobacteria strains.</title>
        <authorList>
            <person name="Klenk H.-P."/>
        </authorList>
    </citation>
    <scope>NUCLEOTIDE SEQUENCE [LARGE SCALE GENOMIC DNA]</scope>
    <source>
        <strain evidence="5 6">DSM 27960</strain>
    </source>
</reference>
<dbReference type="AlphaFoldDB" id="A0A7X5R3N2"/>
<protein>
    <submittedName>
        <fullName evidence="5">Acetyl esterase/lipase</fullName>
    </submittedName>
</protein>
<comment type="caution">
    <text evidence="5">The sequence shown here is derived from an EMBL/GenBank/DDBJ whole genome shotgun (WGS) entry which is preliminary data.</text>
</comment>
<comment type="similarity">
    <text evidence="1">Belongs to the 'GDXG' lipolytic enzyme family.</text>
</comment>
<gene>
    <name evidence="5" type="ORF">FHX76_002969</name>
</gene>
<accession>A0A7X5R3N2</accession>
<dbReference type="RefSeq" id="WP_167151939.1">
    <property type="nucleotide sequence ID" value="NZ_JAAMOX010000003.1"/>
</dbReference>
<dbReference type="Proteomes" id="UP000541033">
    <property type="component" value="Unassembled WGS sequence"/>
</dbReference>
<proteinExistence type="inferred from homology"/>
<dbReference type="Gene3D" id="3.40.50.1820">
    <property type="entry name" value="alpha/beta hydrolase"/>
    <property type="match status" value="1"/>
</dbReference>
<evidence type="ECO:0000256" key="1">
    <source>
        <dbReference type="ARBA" id="ARBA00010515"/>
    </source>
</evidence>
<name>A0A7X5R3N2_9MICO</name>
<dbReference type="InterPro" id="IPR050300">
    <property type="entry name" value="GDXG_lipolytic_enzyme"/>
</dbReference>
<evidence type="ECO:0000256" key="3">
    <source>
        <dbReference type="PROSITE-ProRule" id="PRU10038"/>
    </source>
</evidence>
<dbReference type="InterPro" id="IPR029058">
    <property type="entry name" value="AB_hydrolase_fold"/>
</dbReference>
<dbReference type="EMBL" id="JAAMOX010000003">
    <property type="protein sequence ID" value="NIH55054.1"/>
    <property type="molecule type" value="Genomic_DNA"/>
</dbReference>